<evidence type="ECO:0000313" key="2">
    <source>
        <dbReference type="Proteomes" id="UP000823775"/>
    </source>
</evidence>
<proteinExistence type="predicted"/>
<sequence>MKCFSYWFDSKSKPKHDHRVIPLRQLEKVSVKYDNGTDVDLATIFKREVGQADSRRPSAEELLKDPFFLYNGGSSTLEACAPLPVCSWSSFEGIALFMPKKSEHPSCKVTIDLVNTASK</sequence>
<protein>
    <submittedName>
        <fullName evidence="1">Uncharacterized protein</fullName>
    </submittedName>
</protein>
<organism evidence="1 2">
    <name type="scientific">Datura stramonium</name>
    <name type="common">Jimsonweed</name>
    <name type="synonym">Common thornapple</name>
    <dbReference type="NCBI Taxonomy" id="4076"/>
    <lineage>
        <taxon>Eukaryota</taxon>
        <taxon>Viridiplantae</taxon>
        <taxon>Streptophyta</taxon>
        <taxon>Embryophyta</taxon>
        <taxon>Tracheophyta</taxon>
        <taxon>Spermatophyta</taxon>
        <taxon>Magnoliopsida</taxon>
        <taxon>eudicotyledons</taxon>
        <taxon>Gunneridae</taxon>
        <taxon>Pentapetalae</taxon>
        <taxon>asterids</taxon>
        <taxon>lamiids</taxon>
        <taxon>Solanales</taxon>
        <taxon>Solanaceae</taxon>
        <taxon>Solanoideae</taxon>
        <taxon>Datureae</taxon>
        <taxon>Datura</taxon>
    </lineage>
</organism>
<keyword evidence="2" id="KW-1185">Reference proteome</keyword>
<dbReference type="Proteomes" id="UP000823775">
    <property type="component" value="Unassembled WGS sequence"/>
</dbReference>
<dbReference type="EMBL" id="JACEIK010004635">
    <property type="protein sequence ID" value="MCD9645993.1"/>
    <property type="molecule type" value="Genomic_DNA"/>
</dbReference>
<gene>
    <name evidence="1" type="ORF">HAX54_035486</name>
</gene>
<comment type="caution">
    <text evidence="1">The sequence shown here is derived from an EMBL/GenBank/DDBJ whole genome shotgun (WGS) entry which is preliminary data.</text>
</comment>
<reference evidence="1 2" key="1">
    <citation type="journal article" date="2021" name="BMC Genomics">
        <title>Datura genome reveals duplications of psychoactive alkaloid biosynthetic genes and high mutation rate following tissue culture.</title>
        <authorList>
            <person name="Rajewski A."/>
            <person name="Carter-House D."/>
            <person name="Stajich J."/>
            <person name="Litt A."/>
        </authorList>
    </citation>
    <scope>NUCLEOTIDE SEQUENCE [LARGE SCALE GENOMIC DNA]</scope>
    <source>
        <strain evidence="1">AR-01</strain>
    </source>
</reference>
<evidence type="ECO:0000313" key="1">
    <source>
        <dbReference type="EMBL" id="MCD9645993.1"/>
    </source>
</evidence>
<name>A0ABS8VG73_DATST</name>
<accession>A0ABS8VG73</accession>